<proteinExistence type="predicted"/>
<sequence length="80" mass="9359">MLMDPDAENVLGCSGHVLRMFSMLRTSETVLRIRVSENELPLSLEACGENVLSSEIFRAENRRVLRYRCVLKYRHVLRMF</sequence>
<reference evidence="1" key="1">
    <citation type="submission" date="2020-08" db="EMBL/GenBank/DDBJ databases">
        <title>Plant Genome Project.</title>
        <authorList>
            <person name="Zhang R.-G."/>
        </authorList>
    </citation>
    <scope>NUCLEOTIDE SEQUENCE</scope>
    <source>
        <strain evidence="1">WSP0</strain>
        <tissue evidence="1">Leaf</tissue>
    </source>
</reference>
<dbReference type="EMBL" id="JACTNZ010000012">
    <property type="protein sequence ID" value="KAG5521945.1"/>
    <property type="molecule type" value="Genomic_DNA"/>
</dbReference>
<organism evidence="1 2">
    <name type="scientific">Rhododendron griersonianum</name>
    <dbReference type="NCBI Taxonomy" id="479676"/>
    <lineage>
        <taxon>Eukaryota</taxon>
        <taxon>Viridiplantae</taxon>
        <taxon>Streptophyta</taxon>
        <taxon>Embryophyta</taxon>
        <taxon>Tracheophyta</taxon>
        <taxon>Spermatophyta</taxon>
        <taxon>Magnoliopsida</taxon>
        <taxon>eudicotyledons</taxon>
        <taxon>Gunneridae</taxon>
        <taxon>Pentapetalae</taxon>
        <taxon>asterids</taxon>
        <taxon>Ericales</taxon>
        <taxon>Ericaceae</taxon>
        <taxon>Ericoideae</taxon>
        <taxon>Rhodoreae</taxon>
        <taxon>Rhododendron</taxon>
    </lineage>
</organism>
<comment type="caution">
    <text evidence="1">The sequence shown here is derived from an EMBL/GenBank/DDBJ whole genome shotgun (WGS) entry which is preliminary data.</text>
</comment>
<dbReference type="AlphaFoldDB" id="A0AAV6I2P1"/>
<evidence type="ECO:0000313" key="2">
    <source>
        <dbReference type="Proteomes" id="UP000823749"/>
    </source>
</evidence>
<dbReference type="Proteomes" id="UP000823749">
    <property type="component" value="Chromosome 12"/>
</dbReference>
<gene>
    <name evidence="1" type="ORF">RHGRI_034236</name>
</gene>
<evidence type="ECO:0000313" key="1">
    <source>
        <dbReference type="EMBL" id="KAG5521945.1"/>
    </source>
</evidence>
<accession>A0AAV6I2P1</accession>
<keyword evidence="2" id="KW-1185">Reference proteome</keyword>
<name>A0AAV6I2P1_9ERIC</name>
<protein>
    <submittedName>
        <fullName evidence="1">Uncharacterized protein</fullName>
    </submittedName>
</protein>